<protein>
    <submittedName>
        <fullName evidence="1">Uncharacterized protein</fullName>
    </submittedName>
</protein>
<dbReference type="AlphaFoldDB" id="A0A6P1NU19"/>
<evidence type="ECO:0000313" key="2">
    <source>
        <dbReference type="Proteomes" id="UP000464186"/>
    </source>
</evidence>
<sequence>MADDQAPEVVLINAKRYEREYNGGNNTNRHGDLQRRAELFDVRHNGIEFVTGVEETWLDSNGGRTRRDTGNRGPNAFLVGFVPFEYVEHINPDGDEYKGAPIFYVRFNGPGKSPYRLFTFHETASTPIRPNGRPYHRHIMELGDLRLGRFRAWLRFWINRPKSYWLNRQIKRMHRDRLQG</sequence>
<dbReference type="KEGG" id="psey:GU243_23565"/>
<gene>
    <name evidence="1" type="ORF">GU243_23565</name>
</gene>
<dbReference type="EMBL" id="CP047899">
    <property type="protein sequence ID" value="QHK22548.1"/>
    <property type="molecule type" value="Genomic_DNA"/>
</dbReference>
<reference evidence="1 2" key="1">
    <citation type="submission" date="2020-01" db="EMBL/GenBank/DDBJ databases">
        <title>Pseudarthrobacter psychrotolerans sp. nov., isolated from antarctic soil.</title>
        <authorList>
            <person name="Shin Y."/>
            <person name="Park W."/>
        </authorList>
    </citation>
    <scope>NUCLEOTIDE SEQUENCE [LARGE SCALE GENOMIC DNA]</scope>
    <source>
        <strain evidence="1 2">YJ56</strain>
        <plasmid evidence="1 2">unnamed1</plasmid>
    </source>
</reference>
<name>A0A6P1NU19_9MICC</name>
<keyword evidence="1" id="KW-0614">Plasmid</keyword>
<proteinExistence type="predicted"/>
<dbReference type="Proteomes" id="UP000464186">
    <property type="component" value="Plasmid unnamed1"/>
</dbReference>
<geneLocation type="plasmid" evidence="1 2">
    <name>unnamed1</name>
</geneLocation>
<keyword evidence="2" id="KW-1185">Reference proteome</keyword>
<organism evidence="1 2">
    <name type="scientific">Pseudarthrobacter psychrotolerans</name>
    <dbReference type="NCBI Taxonomy" id="2697569"/>
    <lineage>
        <taxon>Bacteria</taxon>
        <taxon>Bacillati</taxon>
        <taxon>Actinomycetota</taxon>
        <taxon>Actinomycetes</taxon>
        <taxon>Micrococcales</taxon>
        <taxon>Micrococcaceae</taxon>
        <taxon>Pseudarthrobacter</taxon>
    </lineage>
</organism>
<evidence type="ECO:0000313" key="1">
    <source>
        <dbReference type="EMBL" id="QHK22548.1"/>
    </source>
</evidence>
<accession>A0A6P1NU19</accession>